<dbReference type="SUPFAM" id="SSF53474">
    <property type="entry name" value="alpha/beta-Hydrolases"/>
    <property type="match status" value="1"/>
</dbReference>
<evidence type="ECO:0000259" key="1">
    <source>
        <dbReference type="Pfam" id="PF12697"/>
    </source>
</evidence>
<protein>
    <submittedName>
        <fullName evidence="2">Alpha/beta hydrolase family protein</fullName>
    </submittedName>
</protein>
<dbReference type="PANTHER" id="PTHR37017:SF11">
    <property type="entry name" value="ESTERASE_LIPASE_THIOESTERASE DOMAIN-CONTAINING PROTEIN"/>
    <property type="match status" value="1"/>
</dbReference>
<keyword evidence="3" id="KW-1185">Reference proteome</keyword>
<dbReference type="GO" id="GO:0016787">
    <property type="term" value="F:hydrolase activity"/>
    <property type="evidence" value="ECO:0007669"/>
    <property type="project" value="UniProtKB-KW"/>
</dbReference>
<evidence type="ECO:0000313" key="2">
    <source>
        <dbReference type="EMBL" id="SDG70603.1"/>
    </source>
</evidence>
<dbReference type="Proteomes" id="UP000198967">
    <property type="component" value="Unassembled WGS sequence"/>
</dbReference>
<dbReference type="OrthoDB" id="9773549at2"/>
<dbReference type="InterPro" id="IPR000073">
    <property type="entry name" value="AB_hydrolase_1"/>
</dbReference>
<keyword evidence="2" id="KW-0378">Hydrolase</keyword>
<name>A0A1G7WF50_PSEOR</name>
<feature type="domain" description="AB hydrolase-1" evidence="1">
    <location>
        <begin position="4"/>
        <end position="213"/>
    </location>
</feature>
<dbReference type="InterPro" id="IPR052897">
    <property type="entry name" value="Sec-Metab_Biosynth_Hydrolase"/>
</dbReference>
<dbReference type="RefSeq" id="WP_093087660.1">
    <property type="nucleotide sequence ID" value="NZ_FNBE01000014.1"/>
</dbReference>
<dbReference type="PANTHER" id="PTHR37017">
    <property type="entry name" value="AB HYDROLASE-1 DOMAIN-CONTAINING PROTEIN-RELATED"/>
    <property type="match status" value="1"/>
</dbReference>
<dbReference type="EMBL" id="FNBE01000014">
    <property type="protein sequence ID" value="SDG70603.1"/>
    <property type="molecule type" value="Genomic_DNA"/>
</dbReference>
<dbReference type="AlphaFoldDB" id="A0A1G7WF50"/>
<accession>A0A1G7WF50</accession>
<gene>
    <name evidence="2" type="ORF">SAMN05216377_114103</name>
</gene>
<organism evidence="2 3">
    <name type="scientific">Pseudonocardia oroxyli</name>
    <dbReference type="NCBI Taxonomy" id="366584"/>
    <lineage>
        <taxon>Bacteria</taxon>
        <taxon>Bacillati</taxon>
        <taxon>Actinomycetota</taxon>
        <taxon>Actinomycetes</taxon>
        <taxon>Pseudonocardiales</taxon>
        <taxon>Pseudonocardiaceae</taxon>
        <taxon>Pseudonocardia</taxon>
    </lineage>
</organism>
<dbReference type="STRING" id="366584.SAMN05216377_114103"/>
<dbReference type="InterPro" id="IPR029058">
    <property type="entry name" value="AB_hydrolase_fold"/>
</dbReference>
<dbReference type="Gene3D" id="3.40.50.1820">
    <property type="entry name" value="alpha/beta hydrolase"/>
    <property type="match status" value="1"/>
</dbReference>
<proteinExistence type="predicted"/>
<evidence type="ECO:0000313" key="3">
    <source>
        <dbReference type="Proteomes" id="UP000198967"/>
    </source>
</evidence>
<reference evidence="2 3" key="1">
    <citation type="submission" date="2016-10" db="EMBL/GenBank/DDBJ databases">
        <authorList>
            <person name="de Groot N.N."/>
        </authorList>
    </citation>
    <scope>NUCLEOTIDE SEQUENCE [LARGE SCALE GENOMIC DNA]</scope>
    <source>
        <strain evidence="2 3">CGMCC 4.3143</strain>
    </source>
</reference>
<dbReference type="Pfam" id="PF12697">
    <property type="entry name" value="Abhydrolase_6"/>
    <property type="match status" value="1"/>
</dbReference>
<sequence length="218" mass="23498">MATFLLIPGAGGEPWFFHRVEPELRARGHDPVAVDLPADDESLDWPDYVALALKALGDRPSPVVVAQSMGAFTGALIAAEIPVRHLVLLNPMIPAPGETAGQWWEAVGQEQARREAGYEGFDMERDFLHDIPDFLRADLLAGGRPQSDRSFAAPYPLRAWPDVPTTVVAAADDRLFPLALQKRVARERLGLGVVEVPGGHLNALSYPAEVAAALAAVV</sequence>